<dbReference type="KEGG" id="pda:120108373"/>
<name>A0A8B8ZUD3_PHODC</name>
<dbReference type="PANTHER" id="PTHR31973:SF166">
    <property type="entry name" value="OS10G0104700 PROTEIN"/>
    <property type="match status" value="1"/>
</dbReference>
<dbReference type="GeneID" id="120108373"/>
<feature type="domain" description="Transposase MuDR plant" evidence="1">
    <location>
        <begin position="95"/>
        <end position="157"/>
    </location>
</feature>
<gene>
    <name evidence="4" type="primary">LOC120108373</name>
</gene>
<dbReference type="PANTHER" id="PTHR31973">
    <property type="entry name" value="POLYPROTEIN, PUTATIVE-RELATED"/>
    <property type="match status" value="1"/>
</dbReference>
<dbReference type="Pfam" id="PF03108">
    <property type="entry name" value="DBD_Tnp_Mut"/>
    <property type="match status" value="1"/>
</dbReference>
<dbReference type="InterPro" id="IPR018289">
    <property type="entry name" value="MULE_transposase_dom"/>
</dbReference>
<dbReference type="InterPro" id="IPR004332">
    <property type="entry name" value="Transposase_MuDR"/>
</dbReference>
<proteinExistence type="predicted"/>
<keyword evidence="3" id="KW-1185">Reference proteome</keyword>
<accession>A0A8B8ZUD3</accession>
<dbReference type="RefSeq" id="XP_038977886.1">
    <property type="nucleotide sequence ID" value="XM_039121958.1"/>
</dbReference>
<organism evidence="3 4">
    <name type="scientific">Phoenix dactylifera</name>
    <name type="common">Date palm</name>
    <dbReference type="NCBI Taxonomy" id="42345"/>
    <lineage>
        <taxon>Eukaryota</taxon>
        <taxon>Viridiplantae</taxon>
        <taxon>Streptophyta</taxon>
        <taxon>Embryophyta</taxon>
        <taxon>Tracheophyta</taxon>
        <taxon>Spermatophyta</taxon>
        <taxon>Magnoliopsida</taxon>
        <taxon>Liliopsida</taxon>
        <taxon>Arecaceae</taxon>
        <taxon>Coryphoideae</taxon>
        <taxon>Phoeniceae</taxon>
        <taxon>Phoenix</taxon>
    </lineage>
</organism>
<dbReference type="AlphaFoldDB" id="A0A8B8ZUD3"/>
<dbReference type="Pfam" id="PF10551">
    <property type="entry name" value="MULE"/>
    <property type="match status" value="1"/>
</dbReference>
<evidence type="ECO:0000313" key="3">
    <source>
        <dbReference type="Proteomes" id="UP000228380"/>
    </source>
</evidence>
<evidence type="ECO:0000259" key="2">
    <source>
        <dbReference type="Pfam" id="PF10551"/>
    </source>
</evidence>
<sequence>MSDKDIRNMHQIHVNLNATVIEMVVTHSSSLIEAANVVINTSGSSHGAEISWRSKNISKSSSSNFIQVVEETRAAIEEEGSQRNSLDAWKSCIEGVGQEFKNVETLRDTIRNLCITNCRYFVFMKNDRERVTVECAYEECEWRIHASRLGNGEKFAIKKLNSNHTCGGGMQVRSHLKASKRWVSNIVKDKLQDMPLYKLTDIIKDIRREYGVQLPYHQAWHGKELAIKEIYGDRSLSYDRIRWYCDAIVQTNPGSIVEYETIKGRFRRLFICFHASLLGFIKGCRPLIFMDGTFIKHKDGGVLLGATAKDGNDDMFPIAYGVVDIETDENWEWFCQIFKKLFIVAVLVHYRAAERKRLLDLLNAIAYTPRLNVFQKLIGKLTSEAPGASTFLLHANPEYWANAIFSGPS</sequence>
<feature type="domain" description="MULE transposase" evidence="2">
    <location>
        <begin position="288"/>
        <end position="341"/>
    </location>
</feature>
<dbReference type="OrthoDB" id="1932754at2759"/>
<evidence type="ECO:0000259" key="1">
    <source>
        <dbReference type="Pfam" id="PF03108"/>
    </source>
</evidence>
<protein>
    <submittedName>
        <fullName evidence="4">Uncharacterized protein LOC120108373</fullName>
    </submittedName>
</protein>
<reference evidence="4" key="1">
    <citation type="submission" date="2025-08" db="UniProtKB">
        <authorList>
            <consortium name="RefSeq"/>
        </authorList>
    </citation>
    <scope>IDENTIFICATION</scope>
    <source>
        <tissue evidence="4">Young leaves</tissue>
    </source>
</reference>
<dbReference type="Proteomes" id="UP000228380">
    <property type="component" value="Unplaced"/>
</dbReference>
<evidence type="ECO:0000313" key="4">
    <source>
        <dbReference type="RefSeq" id="XP_038977886.1"/>
    </source>
</evidence>